<evidence type="ECO:0000313" key="3">
    <source>
        <dbReference type="Proteomes" id="UP000199690"/>
    </source>
</evidence>
<dbReference type="RefSeq" id="WP_093350610.1">
    <property type="nucleotide sequence ID" value="NZ_FNVB01000021.1"/>
</dbReference>
<dbReference type="AlphaFoldDB" id="A0A1H6ELG8"/>
<name>A0A1H6ELG8_9PSEU</name>
<reference evidence="1" key="2">
    <citation type="submission" date="2016-10" db="EMBL/GenBank/DDBJ databases">
        <authorList>
            <person name="de Groot N.N."/>
        </authorList>
    </citation>
    <scope>NUCLEOTIDE SEQUENCE [LARGE SCALE GENOMIC DNA]</scope>
    <source>
        <strain evidence="1">ATCC 20501</strain>
    </source>
</reference>
<accession>A0A1H6ELG8</accession>
<proteinExistence type="predicted"/>
<protein>
    <submittedName>
        <fullName evidence="1">Uncharacterized protein</fullName>
    </submittedName>
</protein>
<dbReference type="EMBL" id="FNVB01000021">
    <property type="protein sequence ID" value="SEG98702.1"/>
    <property type="molecule type" value="Genomic_DNA"/>
</dbReference>
<evidence type="ECO:0000313" key="4">
    <source>
        <dbReference type="Proteomes" id="UP000236729"/>
    </source>
</evidence>
<evidence type="ECO:0000313" key="1">
    <source>
        <dbReference type="EMBL" id="SEG98702.1"/>
    </source>
</evidence>
<evidence type="ECO:0000313" key="2">
    <source>
        <dbReference type="EMBL" id="SFD23684.1"/>
    </source>
</evidence>
<dbReference type="Proteomes" id="UP000199690">
    <property type="component" value="Unassembled WGS sequence"/>
</dbReference>
<organism evidence="1 4">
    <name type="scientific">Saccharopolyspora kobensis</name>
    <dbReference type="NCBI Taxonomy" id="146035"/>
    <lineage>
        <taxon>Bacteria</taxon>
        <taxon>Bacillati</taxon>
        <taxon>Actinomycetota</taxon>
        <taxon>Actinomycetes</taxon>
        <taxon>Pseudonocardiales</taxon>
        <taxon>Pseudonocardiaceae</taxon>
        <taxon>Saccharopolyspora</taxon>
    </lineage>
</organism>
<keyword evidence="3" id="KW-1185">Reference proteome</keyword>
<sequence length="59" mass="6354">MTAVHVTNHSRHVPGDLRALGRGDEVVLHPDAPSRPDWSALLCAFPVAIGRGASVKWTK</sequence>
<reference evidence="3 4" key="1">
    <citation type="submission" date="2016-10" db="EMBL/GenBank/DDBJ databases">
        <authorList>
            <person name="Varghese N."/>
            <person name="Submissions S."/>
        </authorList>
    </citation>
    <scope>NUCLEOTIDE SEQUENCE [LARGE SCALE GENOMIC DNA]</scope>
    <source>
        <strain evidence="4">ATCC 20501</strain>
        <strain evidence="2 3">CGMCC 4.3529</strain>
    </source>
</reference>
<dbReference type="EMBL" id="FOME01000003">
    <property type="protein sequence ID" value="SFD23684.1"/>
    <property type="molecule type" value="Genomic_DNA"/>
</dbReference>
<dbReference type="Proteomes" id="UP000236729">
    <property type="component" value="Unassembled WGS sequence"/>
</dbReference>
<gene>
    <name evidence="1" type="ORF">SAMN02982929_07190</name>
    <name evidence="2" type="ORF">SAMN05216506_103179</name>
</gene>
<accession>A0A1I1QNJ0</accession>